<feature type="chain" id="PRO_5047078884" evidence="1">
    <location>
        <begin position="19"/>
        <end position="189"/>
    </location>
</feature>
<reference evidence="2 3" key="1">
    <citation type="submission" date="2024-03" db="EMBL/GenBank/DDBJ databases">
        <title>Sulfurimonas sp. HSL3-1.</title>
        <authorList>
            <person name="Wang S."/>
        </authorList>
    </citation>
    <scope>NUCLEOTIDE SEQUENCE [LARGE SCALE GENOMIC DNA]</scope>
    <source>
        <strain evidence="2 3">HSL3-1</strain>
    </source>
</reference>
<protein>
    <submittedName>
        <fullName evidence="2">YceI family protein</fullName>
    </submittedName>
</protein>
<dbReference type="Proteomes" id="UP001447842">
    <property type="component" value="Chromosome"/>
</dbReference>
<sequence>MMKKIALSVLVAATVAMADCSYSKSGDVSVNWTAFKTPMKKGVGGTFRSIVYKGTEKGASLTQLLKGAKVMIQTNNVDSGNTGRDAKLVQFFFNQMDGQMLEAQILDMDEEAKVILVEVIMNGKGLNVPMAYSYEKGVFTAGGVIDLGDFKALDALTSINRACYDLHAGKTWQDVNIGFSVKVEESCTK</sequence>
<dbReference type="EMBL" id="CP147920">
    <property type="protein sequence ID" value="XAU16100.1"/>
    <property type="molecule type" value="Genomic_DNA"/>
</dbReference>
<keyword evidence="1" id="KW-0732">Signal</keyword>
<feature type="signal peptide" evidence="1">
    <location>
        <begin position="1"/>
        <end position="18"/>
    </location>
</feature>
<evidence type="ECO:0000256" key="1">
    <source>
        <dbReference type="SAM" id="SignalP"/>
    </source>
</evidence>
<organism evidence="2 3">
    <name type="scientific">Sulfurimonas diazotrophicus</name>
    <dbReference type="NCBI Taxonomy" id="3131939"/>
    <lineage>
        <taxon>Bacteria</taxon>
        <taxon>Pseudomonadati</taxon>
        <taxon>Campylobacterota</taxon>
        <taxon>Epsilonproteobacteria</taxon>
        <taxon>Campylobacterales</taxon>
        <taxon>Sulfurimonadaceae</taxon>
        <taxon>Sulfurimonas</taxon>
    </lineage>
</organism>
<evidence type="ECO:0000313" key="2">
    <source>
        <dbReference type="EMBL" id="XAU16100.1"/>
    </source>
</evidence>
<gene>
    <name evidence="2" type="ORF">WCY31_05175</name>
</gene>
<keyword evidence="3" id="KW-1185">Reference proteome</keyword>
<dbReference type="RefSeq" id="WP_345971256.1">
    <property type="nucleotide sequence ID" value="NZ_CP147920.1"/>
</dbReference>
<evidence type="ECO:0000313" key="3">
    <source>
        <dbReference type="Proteomes" id="UP001447842"/>
    </source>
</evidence>
<accession>A0ABZ3HC33</accession>
<name>A0ABZ3HC33_9BACT</name>
<proteinExistence type="predicted"/>